<dbReference type="EMBL" id="JAAGMA010000567">
    <property type="protein sequence ID" value="NEB11282.1"/>
    <property type="molecule type" value="Genomic_DNA"/>
</dbReference>
<reference evidence="1 2" key="1">
    <citation type="submission" date="2020-01" db="EMBL/GenBank/DDBJ databases">
        <title>Insect and environment-associated Actinomycetes.</title>
        <authorList>
            <person name="Currrie C."/>
            <person name="Chevrette M."/>
            <person name="Carlson C."/>
            <person name="Stubbendieck R."/>
            <person name="Wendt-Pienkowski E."/>
        </authorList>
    </citation>
    <scope>NUCLEOTIDE SEQUENCE [LARGE SCALE GENOMIC DNA]</scope>
    <source>
        <strain evidence="1 2">SID14163</strain>
    </source>
</reference>
<dbReference type="Proteomes" id="UP000470446">
    <property type="component" value="Unassembled WGS sequence"/>
</dbReference>
<organism evidence="1 2">
    <name type="scientific">Streptomyces coelicoflavus</name>
    <dbReference type="NCBI Taxonomy" id="285562"/>
    <lineage>
        <taxon>Bacteria</taxon>
        <taxon>Bacillati</taxon>
        <taxon>Actinomycetota</taxon>
        <taxon>Actinomycetes</taxon>
        <taxon>Kitasatosporales</taxon>
        <taxon>Streptomycetaceae</taxon>
        <taxon>Streptomyces</taxon>
    </lineage>
</organism>
<comment type="caution">
    <text evidence="1">The sequence shown here is derived from an EMBL/GenBank/DDBJ whole genome shotgun (WGS) entry which is preliminary data.</text>
</comment>
<proteinExistence type="predicted"/>
<dbReference type="RefSeq" id="WP_164246470.1">
    <property type="nucleotide sequence ID" value="NZ_JAAGMA010000567.1"/>
</dbReference>
<evidence type="ECO:0000313" key="2">
    <source>
        <dbReference type="Proteomes" id="UP000470446"/>
    </source>
</evidence>
<name>A0A7K3PMU9_9ACTN</name>
<accession>A0A7K3PMU9</accession>
<sequence>MKTHPLPQFTADAVVHRHWAPGGPVHELLQILLGAVQQHRGHGLERLVAAVHSKANTAATYGATFVRTGP</sequence>
<protein>
    <submittedName>
        <fullName evidence="1">Uncharacterized protein</fullName>
    </submittedName>
</protein>
<dbReference type="AlphaFoldDB" id="A0A7K3PMU9"/>
<gene>
    <name evidence="1" type="ORF">G3I32_20990</name>
</gene>
<evidence type="ECO:0000313" key="1">
    <source>
        <dbReference type="EMBL" id="NEB11282.1"/>
    </source>
</evidence>